<feature type="region of interest" description="Disordered" evidence="1">
    <location>
        <begin position="164"/>
        <end position="187"/>
    </location>
</feature>
<evidence type="ECO:0000256" key="1">
    <source>
        <dbReference type="SAM" id="MobiDB-lite"/>
    </source>
</evidence>
<dbReference type="AlphaFoldDB" id="A0A9P3GLC4"/>
<reference evidence="2 3" key="1">
    <citation type="submission" date="2021-08" db="EMBL/GenBank/DDBJ databases">
        <title>Draft Genome Sequence of Phanerochaete sordida strain YK-624.</title>
        <authorList>
            <person name="Mori T."/>
            <person name="Dohra H."/>
            <person name="Suzuki T."/>
            <person name="Kawagishi H."/>
            <person name="Hirai H."/>
        </authorList>
    </citation>
    <scope>NUCLEOTIDE SEQUENCE [LARGE SCALE GENOMIC DNA]</scope>
    <source>
        <strain evidence="2 3">YK-624</strain>
    </source>
</reference>
<feature type="compositionally biased region" description="Basic and acidic residues" evidence="1">
    <location>
        <begin position="46"/>
        <end position="57"/>
    </location>
</feature>
<dbReference type="EMBL" id="BPQB01000071">
    <property type="protein sequence ID" value="GJE97415.1"/>
    <property type="molecule type" value="Genomic_DNA"/>
</dbReference>
<organism evidence="2 3">
    <name type="scientific">Phanerochaete sordida</name>
    <dbReference type="NCBI Taxonomy" id="48140"/>
    <lineage>
        <taxon>Eukaryota</taxon>
        <taxon>Fungi</taxon>
        <taxon>Dikarya</taxon>
        <taxon>Basidiomycota</taxon>
        <taxon>Agaricomycotina</taxon>
        <taxon>Agaricomycetes</taxon>
        <taxon>Polyporales</taxon>
        <taxon>Phanerochaetaceae</taxon>
        <taxon>Phanerochaete</taxon>
    </lineage>
</organism>
<proteinExistence type="predicted"/>
<evidence type="ECO:0000313" key="3">
    <source>
        <dbReference type="Proteomes" id="UP000703269"/>
    </source>
</evidence>
<keyword evidence="3" id="KW-1185">Reference proteome</keyword>
<name>A0A9P3GLC4_9APHY</name>
<accession>A0A9P3GLC4</accession>
<sequence>MSDEHAPNLDGPPPPIDSDPNTAVDDDIDDPDVPLAQIYRPKKKVPQKEKKTLRRADGTSYVPLNNYQYAAQHVCRLAPEEVQKHRQTFSKFMGYIWRRLSPARRRRWKKDLKDARERCRADGHEIEGRGNEYPTVLDDDDIVPPELLKEATALFTIQPKTALGKRKELPEEPPLEELEEQELDEAPPADELLRAFKRLRHSLAPSSSSSDDSPPRTPSPSPSASSSSSSDVSPPRTPSPYSAFPSPAPMPFHSEDAYWQAPTTPSASSMEAFLEVLNVAGTQVLPDAYKRLGLVPDVLPLNVAGPRTIPIPEAGPWSGDGGYAPALHHHHHHHHPIQSNAPYYYPEPPAFPYAPQYPVAEPVLPVGVSYQAPEGAHAFGDPGFAHEFQFALDAWLQQPAPDAVMQGSGPYGYEEQPAAYEHVHGGFAPPAQAYPYMAPSQGAWGPTASGVDHLMAQYSHPLDWVPQPGGIVESPELAGMDAVFETDDLAFGGMAGGIDIGAFIPIEENAFSALPLYHP</sequence>
<feature type="compositionally biased region" description="Low complexity" evidence="1">
    <location>
        <begin position="222"/>
        <end position="245"/>
    </location>
</feature>
<feature type="region of interest" description="Disordered" evidence="1">
    <location>
        <begin position="1"/>
        <end position="57"/>
    </location>
</feature>
<feature type="region of interest" description="Disordered" evidence="1">
    <location>
        <begin position="202"/>
        <end position="247"/>
    </location>
</feature>
<feature type="compositionally biased region" description="Acidic residues" evidence="1">
    <location>
        <begin position="171"/>
        <end position="187"/>
    </location>
</feature>
<dbReference type="Proteomes" id="UP000703269">
    <property type="component" value="Unassembled WGS sequence"/>
</dbReference>
<protein>
    <submittedName>
        <fullName evidence="2">Uncharacterized protein</fullName>
    </submittedName>
</protein>
<evidence type="ECO:0000313" key="2">
    <source>
        <dbReference type="EMBL" id="GJE97415.1"/>
    </source>
</evidence>
<gene>
    <name evidence="2" type="ORF">PsYK624_136320</name>
</gene>
<comment type="caution">
    <text evidence="2">The sequence shown here is derived from an EMBL/GenBank/DDBJ whole genome shotgun (WGS) entry which is preliminary data.</text>
</comment>